<dbReference type="EMBL" id="GL629801">
    <property type="protein sequence ID" value="EFX00142.1"/>
    <property type="molecule type" value="Genomic_DNA"/>
</dbReference>
<dbReference type="SUPFAM" id="SSF56399">
    <property type="entry name" value="ADP-ribosylation"/>
    <property type="match status" value="1"/>
</dbReference>
<dbReference type="HOGENOM" id="CLU_052998_0_1_1"/>
<evidence type="ECO:0000256" key="5">
    <source>
        <dbReference type="ARBA" id="ARBA00023027"/>
    </source>
</evidence>
<feature type="region of interest" description="Disordered" evidence="7">
    <location>
        <begin position="1"/>
        <end position="55"/>
    </location>
</feature>
<dbReference type="InterPro" id="IPR042080">
    <property type="entry name" value="RNA_2'-PTrans_N"/>
</dbReference>
<evidence type="ECO:0000256" key="7">
    <source>
        <dbReference type="SAM" id="MobiDB-lite"/>
    </source>
</evidence>
<dbReference type="InterPro" id="IPR042081">
    <property type="entry name" value="RNA_2'-PTrans_C"/>
</dbReference>
<feature type="compositionally biased region" description="Basic and acidic residues" evidence="7">
    <location>
        <begin position="336"/>
        <end position="347"/>
    </location>
</feature>
<keyword evidence="9" id="KW-1185">Reference proteome</keyword>
<dbReference type="PANTHER" id="PTHR12684">
    <property type="entry name" value="PUTATIVE PHOSPHOTRANSFERASE"/>
    <property type="match status" value="1"/>
</dbReference>
<dbReference type="EC" id="2.7.1.160" evidence="3"/>
<dbReference type="RefSeq" id="XP_014169624.1">
    <property type="nucleotide sequence ID" value="XM_014314149.1"/>
</dbReference>
<keyword evidence="4 8" id="KW-0808">Transferase</keyword>
<sequence>MDEMDSADVLAAQFADRLSEQGKHSAGGQRGGSSRRRGGGNGRGKREGGSSSSRAVDVSRALSKLLRHQATSAGIVLDGEGYAALDQVLAWGPLRSMGVTAAEVRDVVASNEKQRFGMKRVDGDGIDEVEADIANPSAWRIRANQGHSLPLASDGGLLQAIVDVASAPAIVCHGTFVAAWPQIEASGGLRPMGRNHVHCGSCEGGEGEADMDADADADLDTARLARTIPGLRKNADLLVFLDVRRALCEDPSIRWWRSDNGVVLTEGNADGVVPARFFRRVVTTAAPTLVLWRDGHRTSELPAALLARARMPGNMRGAAVRARAKDGSNNTGQQTDRGRTEGQKTDGEQTDGQTE</sequence>
<evidence type="ECO:0000256" key="2">
    <source>
        <dbReference type="ARBA" id="ARBA00009836"/>
    </source>
</evidence>
<evidence type="ECO:0000313" key="9">
    <source>
        <dbReference type="Proteomes" id="UP000007796"/>
    </source>
</evidence>
<dbReference type="Gene3D" id="1.10.10.970">
    <property type="entry name" value="RNA 2'-phosphotransferase, Tpt1/KptA family, N-terminal domain"/>
    <property type="match status" value="1"/>
</dbReference>
<dbReference type="STRING" id="655863.F0XQ55"/>
<keyword evidence="5" id="KW-0520">NAD</keyword>
<dbReference type="AlphaFoldDB" id="F0XQ55"/>
<protein>
    <recommendedName>
        <fullName evidence="3">2'-phosphotransferase</fullName>
        <ecNumber evidence="3">2.7.1.160</ecNumber>
    </recommendedName>
</protein>
<evidence type="ECO:0000256" key="1">
    <source>
        <dbReference type="ARBA" id="ARBA00003343"/>
    </source>
</evidence>
<evidence type="ECO:0000256" key="6">
    <source>
        <dbReference type="ARBA" id="ARBA00047949"/>
    </source>
</evidence>
<dbReference type="GO" id="GO:0006388">
    <property type="term" value="P:tRNA splicing, via endonucleolytic cleavage and ligation"/>
    <property type="evidence" value="ECO:0007669"/>
    <property type="project" value="TreeGrafter"/>
</dbReference>
<dbReference type="eggNOG" id="KOG2278">
    <property type="taxonomic scope" value="Eukaryota"/>
</dbReference>
<dbReference type="PANTHER" id="PTHR12684:SF2">
    <property type="entry name" value="TRNA 2'-PHOSPHOTRANSFERASE 1"/>
    <property type="match status" value="1"/>
</dbReference>
<evidence type="ECO:0000313" key="8">
    <source>
        <dbReference type="EMBL" id="EFX00142.1"/>
    </source>
</evidence>
<proteinExistence type="inferred from homology"/>
<dbReference type="InterPro" id="IPR002745">
    <property type="entry name" value="Ptrans_KptA/Tpt1"/>
</dbReference>
<evidence type="ECO:0000256" key="4">
    <source>
        <dbReference type="ARBA" id="ARBA00022679"/>
    </source>
</evidence>
<reference evidence="8 9" key="1">
    <citation type="journal article" date="2011" name="Proc. Natl. Acad. Sci. U.S.A.">
        <title>Genome and transcriptome analyses of the mountain pine beetle-fungal symbiont Grosmannia clavigera, a lodgepole pine pathogen.</title>
        <authorList>
            <person name="DiGuistini S."/>
            <person name="Wang Y."/>
            <person name="Liao N.Y."/>
            <person name="Taylor G."/>
            <person name="Tanguay P."/>
            <person name="Feau N."/>
            <person name="Henrissat B."/>
            <person name="Chan S.K."/>
            <person name="Hesse-Orce U."/>
            <person name="Alamouti S.M."/>
            <person name="Tsui C.K.M."/>
            <person name="Docking R.T."/>
            <person name="Levasseur A."/>
            <person name="Haridas S."/>
            <person name="Robertson G."/>
            <person name="Birol I."/>
            <person name="Holt R.A."/>
            <person name="Marra M.A."/>
            <person name="Hamelin R.C."/>
            <person name="Hirst M."/>
            <person name="Jones S.J.M."/>
            <person name="Bohlmann J."/>
            <person name="Breuil C."/>
        </authorList>
    </citation>
    <scope>NUCLEOTIDE SEQUENCE [LARGE SCALE GENOMIC DNA]</scope>
    <source>
        <strain evidence="9">kw1407 / UAMH 11150</strain>
    </source>
</reference>
<dbReference type="Gene3D" id="3.20.170.30">
    <property type="match status" value="1"/>
</dbReference>
<dbReference type="GO" id="GO:0000215">
    <property type="term" value="F:tRNA 2'-phosphotransferase activity"/>
    <property type="evidence" value="ECO:0007669"/>
    <property type="project" value="UniProtKB-EC"/>
</dbReference>
<dbReference type="GeneID" id="25980656"/>
<name>F0XQ55_GROCL</name>
<feature type="region of interest" description="Disordered" evidence="7">
    <location>
        <begin position="316"/>
        <end position="355"/>
    </location>
</feature>
<evidence type="ECO:0000256" key="3">
    <source>
        <dbReference type="ARBA" id="ARBA00012007"/>
    </source>
</evidence>
<dbReference type="Proteomes" id="UP000007796">
    <property type="component" value="Unassembled WGS sequence"/>
</dbReference>
<organism evidence="9">
    <name type="scientific">Grosmannia clavigera (strain kw1407 / UAMH 11150)</name>
    <name type="common">Blue stain fungus</name>
    <name type="synonym">Graphiocladiella clavigera</name>
    <dbReference type="NCBI Taxonomy" id="655863"/>
    <lineage>
        <taxon>Eukaryota</taxon>
        <taxon>Fungi</taxon>
        <taxon>Dikarya</taxon>
        <taxon>Ascomycota</taxon>
        <taxon>Pezizomycotina</taxon>
        <taxon>Sordariomycetes</taxon>
        <taxon>Sordariomycetidae</taxon>
        <taxon>Ophiostomatales</taxon>
        <taxon>Ophiostomataceae</taxon>
        <taxon>Leptographium</taxon>
    </lineage>
</organism>
<comment type="similarity">
    <text evidence="2">Belongs to the KptA/TPT1 family.</text>
</comment>
<gene>
    <name evidence="8" type="ORF">CMQ_7144</name>
</gene>
<dbReference type="InParanoid" id="F0XQ55"/>
<dbReference type="FunCoup" id="F0XQ55">
    <property type="interactions" value="203"/>
</dbReference>
<dbReference type="OrthoDB" id="419694at2759"/>
<accession>F0XQ55</accession>
<dbReference type="Pfam" id="PF01885">
    <property type="entry name" value="PTS_2-RNA"/>
    <property type="match status" value="1"/>
</dbReference>
<comment type="function">
    <text evidence="1">Catalyzes the last step of tRNA splicing, the transfer of the splice junction 2'-phosphate from ligated tRNA to NAD to produce ADP-ribose 1''-2'' cyclic phosphate.</text>
</comment>
<comment type="catalytic activity">
    <reaction evidence="6">
        <text>2'-phospho-[ligated tRNA] + NAD(+) = mature tRNA + ADP-alpha-D-ribose 1'',2''-cyclic phosphate + nicotinamide</text>
        <dbReference type="Rhea" id="RHEA:23324"/>
        <dbReference type="Rhea" id="RHEA-COMP:11106"/>
        <dbReference type="Rhea" id="RHEA-COMP:11107"/>
        <dbReference type="ChEBI" id="CHEBI:17154"/>
        <dbReference type="ChEBI" id="CHEBI:57540"/>
        <dbReference type="ChEBI" id="CHEBI:76596"/>
        <dbReference type="ChEBI" id="CHEBI:82883"/>
        <dbReference type="ChEBI" id="CHEBI:85027"/>
        <dbReference type="EC" id="2.7.1.160"/>
    </reaction>
</comment>